<feature type="chain" id="PRO_5041643171" description="Secreted protein" evidence="1">
    <location>
        <begin position="35"/>
        <end position="124"/>
    </location>
</feature>
<accession>A0AA89PZQ8</accession>
<gene>
    <name evidence="2" type="ORF">HNR72_002919</name>
</gene>
<dbReference type="Proteomes" id="UP000579531">
    <property type="component" value="Unassembled WGS sequence"/>
</dbReference>
<comment type="caution">
    <text evidence="2">The sequence shown here is derived from an EMBL/GenBank/DDBJ whole genome shotgun (WGS) entry which is preliminary data.</text>
</comment>
<keyword evidence="3" id="KW-1185">Reference proteome</keyword>
<sequence length="124" mass="13360">MMTRITGRAGRLAVAVAGATLALGLSVGSGPAWAYIEAWQGDDNAKGFEGDRRLRVCDMEADTNAVEGEYFRVYDNDSSHLWDKNGAGPDNCVKTGAGAILNKIRVCEQQFAKPDACGSWAYRI</sequence>
<evidence type="ECO:0000313" key="3">
    <source>
        <dbReference type="Proteomes" id="UP000579531"/>
    </source>
</evidence>
<evidence type="ECO:0000256" key="1">
    <source>
        <dbReference type="SAM" id="SignalP"/>
    </source>
</evidence>
<evidence type="ECO:0000313" key="2">
    <source>
        <dbReference type="EMBL" id="MBB5811891.1"/>
    </source>
</evidence>
<keyword evidence="1" id="KW-0732">Signal</keyword>
<protein>
    <recommendedName>
        <fullName evidence="4">Secreted protein</fullName>
    </recommendedName>
</protein>
<proteinExistence type="predicted"/>
<reference evidence="2 3" key="1">
    <citation type="submission" date="2020-08" db="EMBL/GenBank/DDBJ databases">
        <title>Sequencing the genomes of 1000 actinobacteria strains.</title>
        <authorList>
            <person name="Klenk H.-P."/>
        </authorList>
    </citation>
    <scope>NUCLEOTIDE SEQUENCE [LARGE SCALE GENOMIC DNA]</scope>
    <source>
        <strain evidence="2 3">DSM 40129</strain>
    </source>
</reference>
<evidence type="ECO:0008006" key="4">
    <source>
        <dbReference type="Google" id="ProtNLM"/>
    </source>
</evidence>
<dbReference type="GeneID" id="93839321"/>
<dbReference type="EMBL" id="JACHLX010000001">
    <property type="protein sequence ID" value="MBB5811891.1"/>
    <property type="molecule type" value="Genomic_DNA"/>
</dbReference>
<dbReference type="AlphaFoldDB" id="A0AA89PZQ8"/>
<organism evidence="2 3">
    <name type="scientific">Streptomyces collinus</name>
    <dbReference type="NCBI Taxonomy" id="42684"/>
    <lineage>
        <taxon>Bacteria</taxon>
        <taxon>Bacillati</taxon>
        <taxon>Actinomycetota</taxon>
        <taxon>Actinomycetes</taxon>
        <taxon>Kitasatosporales</taxon>
        <taxon>Streptomycetaceae</taxon>
        <taxon>Streptomyces</taxon>
    </lineage>
</organism>
<name>A0AA89PZQ8_STRCU</name>
<feature type="signal peptide" evidence="1">
    <location>
        <begin position="1"/>
        <end position="34"/>
    </location>
</feature>
<dbReference type="RefSeq" id="WP_184847597.1">
    <property type="nucleotide sequence ID" value="NZ_BAABFE010000011.1"/>
</dbReference>